<name>A0A2A6CNM5_PRIPA</name>
<evidence type="ECO:0000313" key="1">
    <source>
        <dbReference type="EnsemblMetazoa" id="PPA45772.1"/>
    </source>
</evidence>
<accession>A0A8R1V1T4</accession>
<evidence type="ECO:0000313" key="2">
    <source>
        <dbReference type="Proteomes" id="UP000005239"/>
    </source>
</evidence>
<keyword evidence="2" id="KW-1185">Reference proteome</keyword>
<sequence length="123" mass="12801">MTSIGPSDPSGFRSGQTYSPIVRFVNAGKACLTQGSWDKEVSARKNLIVREGGNLQTFGGANVVVVAGVQYGVVVMVEAVLEGEVGAVMLRNVVDGIGDVGAVLVDVVVVIALVEDDGHVRFL</sequence>
<proteinExistence type="predicted"/>
<dbReference type="Proteomes" id="UP000005239">
    <property type="component" value="Unassembled WGS sequence"/>
</dbReference>
<gene>
    <name evidence="1" type="primary">WBGene00284141</name>
</gene>
<accession>A0A2A6CNM5</accession>
<organism evidence="1 2">
    <name type="scientific">Pristionchus pacificus</name>
    <name type="common">Parasitic nematode worm</name>
    <dbReference type="NCBI Taxonomy" id="54126"/>
    <lineage>
        <taxon>Eukaryota</taxon>
        <taxon>Metazoa</taxon>
        <taxon>Ecdysozoa</taxon>
        <taxon>Nematoda</taxon>
        <taxon>Chromadorea</taxon>
        <taxon>Rhabditida</taxon>
        <taxon>Rhabditina</taxon>
        <taxon>Diplogasteromorpha</taxon>
        <taxon>Diplogasteroidea</taxon>
        <taxon>Neodiplogasteridae</taxon>
        <taxon>Pristionchus</taxon>
    </lineage>
</organism>
<dbReference type="AlphaFoldDB" id="A0A2A6CNM5"/>
<dbReference type="EnsemblMetazoa" id="PPA45772.1">
    <property type="protein sequence ID" value="PPA45772.1"/>
    <property type="gene ID" value="WBGene00284141"/>
</dbReference>
<protein>
    <submittedName>
        <fullName evidence="1">Uncharacterized protein</fullName>
    </submittedName>
</protein>
<reference evidence="1" key="2">
    <citation type="submission" date="2022-06" db="UniProtKB">
        <authorList>
            <consortium name="EnsemblMetazoa"/>
        </authorList>
    </citation>
    <scope>IDENTIFICATION</scope>
    <source>
        <strain evidence="1">PS312</strain>
    </source>
</reference>
<reference evidence="2" key="1">
    <citation type="journal article" date="2008" name="Nat. Genet.">
        <title>The Pristionchus pacificus genome provides a unique perspective on nematode lifestyle and parasitism.</title>
        <authorList>
            <person name="Dieterich C."/>
            <person name="Clifton S.W."/>
            <person name="Schuster L.N."/>
            <person name="Chinwalla A."/>
            <person name="Delehaunty K."/>
            <person name="Dinkelacker I."/>
            <person name="Fulton L."/>
            <person name="Fulton R."/>
            <person name="Godfrey J."/>
            <person name="Minx P."/>
            <person name="Mitreva M."/>
            <person name="Roeseler W."/>
            <person name="Tian H."/>
            <person name="Witte H."/>
            <person name="Yang S.P."/>
            <person name="Wilson R.K."/>
            <person name="Sommer R.J."/>
        </authorList>
    </citation>
    <scope>NUCLEOTIDE SEQUENCE [LARGE SCALE GENOMIC DNA]</scope>
    <source>
        <strain evidence="2">PS312</strain>
    </source>
</reference>